<comment type="similarity">
    <text evidence="5">Belongs to the glycosyl hydrolase.</text>
</comment>
<feature type="active site" description="Nucleophile" evidence="6">
    <location>
        <position position="480"/>
    </location>
</feature>
<dbReference type="Gene3D" id="3.20.20.70">
    <property type="entry name" value="Aldolase class I"/>
    <property type="match status" value="1"/>
</dbReference>
<dbReference type="InterPro" id="IPR017853">
    <property type="entry name" value="GH"/>
</dbReference>
<name>A0A2W7TWA0_9FLAO</name>
<dbReference type="PROSITE" id="PS00512">
    <property type="entry name" value="ALPHA_GALACTOSIDASE"/>
    <property type="match status" value="1"/>
</dbReference>
<evidence type="ECO:0000256" key="6">
    <source>
        <dbReference type="PIRSR" id="PIRSR005536-1"/>
    </source>
</evidence>
<dbReference type="InterPro" id="IPR050985">
    <property type="entry name" value="Alpha-glycosidase_related"/>
</dbReference>
<organism evidence="9 10">
    <name type="scientific">Flavobacterium aquariorum</name>
    <dbReference type="NCBI Taxonomy" id="2217670"/>
    <lineage>
        <taxon>Bacteria</taxon>
        <taxon>Pseudomonadati</taxon>
        <taxon>Bacteroidota</taxon>
        <taxon>Flavobacteriia</taxon>
        <taxon>Flavobacteriales</taxon>
        <taxon>Flavobacteriaceae</taxon>
        <taxon>Flavobacterium</taxon>
    </lineage>
</organism>
<proteinExistence type="inferred from homology"/>
<evidence type="ECO:0000256" key="3">
    <source>
        <dbReference type="ARBA" id="ARBA00022801"/>
    </source>
</evidence>
<dbReference type="CDD" id="cd14791">
    <property type="entry name" value="GH36"/>
    <property type="match status" value="1"/>
</dbReference>
<dbReference type="InterPro" id="IPR002252">
    <property type="entry name" value="Glyco_hydro_36"/>
</dbReference>
<dbReference type="PIRSF" id="PIRSF005536">
    <property type="entry name" value="Agal"/>
    <property type="match status" value="1"/>
</dbReference>
<dbReference type="InterPro" id="IPR000111">
    <property type="entry name" value="Glyco_hydro_27/36_CS"/>
</dbReference>
<dbReference type="Pfam" id="PF16874">
    <property type="entry name" value="Glyco_hydro_36C"/>
    <property type="match status" value="1"/>
</dbReference>
<dbReference type="Gene3D" id="2.60.40.1180">
    <property type="entry name" value="Golgi alpha-mannosidase II"/>
    <property type="match status" value="1"/>
</dbReference>
<dbReference type="Gene3D" id="2.70.98.60">
    <property type="entry name" value="alpha-galactosidase from lactobacil brevis"/>
    <property type="match status" value="1"/>
</dbReference>
<dbReference type="Proteomes" id="UP000249177">
    <property type="component" value="Unassembled WGS sequence"/>
</dbReference>
<keyword evidence="10" id="KW-1185">Reference proteome</keyword>
<dbReference type="InterPro" id="IPR038417">
    <property type="entry name" value="Alpga-gal_N_sf"/>
</dbReference>
<sequence>MKEKLKICFNKKRMFTLVFMFGVISLWAQKVTIPIETNSNMILLQTDSNNRLMTVYFGKPLVNTSEYLAVSGAYNFKDENAGIYNGAYTPAGTWNLSEPAIQVKHADGNPSLELKYVSHKTEKVDANSSITSIVLKDPVYPFEVTLFYKIWAKENVIEQWTEIKHNEKKAVLLQKFASANLYFTNKDFYLTSFQGQYLKEMQPIESKLLQGIRTVDSKLGTRAMLLQNPNFILSFGKPASDTDGTVMLGQLAWSSNFKLDFEVDSYKNLRLIAGINPYASEYLLPANQVFKTPSLIYALSNNGTGEASRNLHDWARKYRVLDGEGQRLTLLNNWEATYFDFDENKIADLFKDTKEIGVDMFLLDDGWFGNKYPRNDDKAGLGDWKENAKKLPHGLGYLVKEAKKEGIKFGIWIEPEMVNPKSELYEKHLDWVIRQPERPEVYYRNQLVLDLSNPEVQDFVFGIVDDLFIKNPELAFIKWDCNAVIYNAYSAYLNKKGIPQSNLYVDYIRGLYKVLERIRAKYPKVPMMLCSGGGGRGDYEMLKYFTEFWPSDDTEPIERIFMQWDYSYFFPSITTDNHVTDWGKQPLKFRVDVASMGKLGFDIVVSHLNDKDKLFCKEAIKNYNSFKDVVWHGDLYRLVNPHENDISALMYVDKDKGKAVVFNYLVNNRFMLTATPLPVVLKGLDPNKKYAIKELNVYPGTSSTMPSENVFTGDFLMKVGINPSVNLLRTSVVLEITEVK</sequence>
<dbReference type="EMBL" id="QKXH01000004">
    <property type="protein sequence ID" value="PZX93804.1"/>
    <property type="molecule type" value="Genomic_DNA"/>
</dbReference>
<keyword evidence="4 5" id="KW-0326">Glycosidase</keyword>
<dbReference type="GO" id="GO:0004557">
    <property type="term" value="F:alpha-galactosidase activity"/>
    <property type="evidence" value="ECO:0007669"/>
    <property type="project" value="UniProtKB-UniRule"/>
</dbReference>
<evidence type="ECO:0000256" key="2">
    <source>
        <dbReference type="ARBA" id="ARBA00012755"/>
    </source>
</evidence>
<dbReference type="AlphaFoldDB" id="A0A2W7TWA0"/>
<dbReference type="EC" id="3.2.1.22" evidence="2 5"/>
<dbReference type="SUPFAM" id="SSF51445">
    <property type="entry name" value="(Trans)glycosidases"/>
    <property type="match status" value="1"/>
</dbReference>
<keyword evidence="3 5" id="KW-0378">Hydrolase</keyword>
<evidence type="ECO:0000256" key="4">
    <source>
        <dbReference type="ARBA" id="ARBA00023295"/>
    </source>
</evidence>
<protein>
    <recommendedName>
        <fullName evidence="2 5">Alpha-galactosidase</fullName>
        <ecNumber evidence="2 5">3.2.1.22</ecNumber>
    </recommendedName>
</protein>
<evidence type="ECO:0000256" key="1">
    <source>
        <dbReference type="ARBA" id="ARBA00001255"/>
    </source>
</evidence>
<gene>
    <name evidence="9" type="ORF">DOS84_07555</name>
</gene>
<evidence type="ECO:0000259" key="8">
    <source>
        <dbReference type="Pfam" id="PF16875"/>
    </source>
</evidence>
<comment type="caution">
    <text evidence="9">The sequence shown here is derived from an EMBL/GenBank/DDBJ whole genome shotgun (WGS) entry which is preliminary data.</text>
</comment>
<dbReference type="InterPro" id="IPR013780">
    <property type="entry name" value="Glyco_hydro_b"/>
</dbReference>
<dbReference type="Pfam" id="PF16875">
    <property type="entry name" value="Glyco_hydro_36N"/>
    <property type="match status" value="1"/>
</dbReference>
<feature type="active site" description="Proton donor" evidence="6">
    <location>
        <position position="552"/>
    </location>
</feature>
<evidence type="ECO:0000256" key="5">
    <source>
        <dbReference type="PIRNR" id="PIRNR005536"/>
    </source>
</evidence>
<feature type="domain" description="Glycosyl hydrolase family 36 C-terminal" evidence="7">
    <location>
        <begin position="647"/>
        <end position="723"/>
    </location>
</feature>
<dbReference type="Pfam" id="PF02065">
    <property type="entry name" value="Melibiase"/>
    <property type="match status" value="1"/>
</dbReference>
<dbReference type="FunFam" id="3.20.20.70:FF:000118">
    <property type="entry name" value="Alpha-galactosidase"/>
    <property type="match status" value="1"/>
</dbReference>
<dbReference type="InterPro" id="IPR031705">
    <property type="entry name" value="Glyco_hydro_36_C"/>
</dbReference>
<dbReference type="InterPro" id="IPR013785">
    <property type="entry name" value="Aldolase_TIM"/>
</dbReference>
<dbReference type="InterPro" id="IPR031704">
    <property type="entry name" value="Glyco_hydro_36_N"/>
</dbReference>
<feature type="domain" description="Glycosyl hydrolase family 36 N-terminal" evidence="8">
    <location>
        <begin position="51"/>
        <end position="284"/>
    </location>
</feature>
<dbReference type="PANTHER" id="PTHR43053:SF3">
    <property type="entry name" value="ALPHA-GALACTOSIDASE C-RELATED"/>
    <property type="match status" value="1"/>
</dbReference>
<evidence type="ECO:0000259" key="7">
    <source>
        <dbReference type="Pfam" id="PF16874"/>
    </source>
</evidence>
<dbReference type="PANTHER" id="PTHR43053">
    <property type="entry name" value="GLYCOSIDASE FAMILY 31"/>
    <property type="match status" value="1"/>
</dbReference>
<evidence type="ECO:0000313" key="10">
    <source>
        <dbReference type="Proteomes" id="UP000249177"/>
    </source>
</evidence>
<dbReference type="RefSeq" id="WP_111409523.1">
    <property type="nucleotide sequence ID" value="NZ_QKXH01000004.1"/>
</dbReference>
<comment type="catalytic activity">
    <reaction evidence="1 5">
        <text>Hydrolysis of terminal, non-reducing alpha-D-galactose residues in alpha-D-galactosides, including galactose oligosaccharides, galactomannans and galactolipids.</text>
        <dbReference type="EC" id="3.2.1.22"/>
    </reaction>
</comment>
<evidence type="ECO:0000313" key="9">
    <source>
        <dbReference type="EMBL" id="PZX93804.1"/>
    </source>
</evidence>
<dbReference type="PRINTS" id="PR00743">
    <property type="entry name" value="GLHYDRLASE36"/>
</dbReference>
<reference evidence="9 10" key="1">
    <citation type="submission" date="2018-06" db="EMBL/GenBank/DDBJ databases">
        <title>Flavobacterium sp IMCC34762, genome.</title>
        <authorList>
            <person name="Joung Y."/>
            <person name="Cho J."/>
            <person name="Song J."/>
        </authorList>
    </citation>
    <scope>NUCLEOTIDE SEQUENCE [LARGE SCALE GENOMIC DNA]</scope>
    <source>
        <strain evidence="9 10">IMCC34762</strain>
    </source>
</reference>
<dbReference type="GO" id="GO:0016052">
    <property type="term" value="P:carbohydrate catabolic process"/>
    <property type="evidence" value="ECO:0007669"/>
    <property type="project" value="InterPro"/>
</dbReference>
<dbReference type="OrthoDB" id="9758822at2"/>
<accession>A0A2W7TWA0</accession>